<protein>
    <submittedName>
        <fullName evidence="1">Uncharacterized protein</fullName>
    </submittedName>
</protein>
<accession>A0A8X6UVX9</accession>
<keyword evidence="2" id="KW-1185">Reference proteome</keyword>
<comment type="caution">
    <text evidence="1">The sequence shown here is derived from an EMBL/GenBank/DDBJ whole genome shotgun (WGS) entry which is preliminary data.</text>
</comment>
<proteinExistence type="predicted"/>
<name>A0A8X6UVX9_NEPPI</name>
<reference evidence="1" key="1">
    <citation type="submission" date="2020-08" db="EMBL/GenBank/DDBJ databases">
        <title>Multicomponent nature underlies the extraordinary mechanical properties of spider dragline silk.</title>
        <authorList>
            <person name="Kono N."/>
            <person name="Nakamura H."/>
            <person name="Mori M."/>
            <person name="Yoshida Y."/>
            <person name="Ohtoshi R."/>
            <person name="Malay A.D."/>
            <person name="Moran D.A.P."/>
            <person name="Tomita M."/>
            <person name="Numata K."/>
            <person name="Arakawa K."/>
        </authorList>
    </citation>
    <scope>NUCLEOTIDE SEQUENCE</scope>
</reference>
<evidence type="ECO:0000313" key="2">
    <source>
        <dbReference type="Proteomes" id="UP000887013"/>
    </source>
</evidence>
<sequence>KDPGRANRNGTIFCNWVADSVLDVIAPDHPTQFPHRGAQNSILGFAIAKNLSNSNISSFNKVCNDHNPIIIDLLLSIIKNAQDYLLGEIPMIFPPNDARKS</sequence>
<feature type="non-terminal residue" evidence="1">
    <location>
        <position position="1"/>
    </location>
</feature>
<gene>
    <name evidence="1" type="ORF">NPIL_530591</name>
</gene>
<dbReference type="EMBL" id="BMAW01087049">
    <property type="protein sequence ID" value="GFU49810.1"/>
    <property type="molecule type" value="Genomic_DNA"/>
</dbReference>
<dbReference type="AlphaFoldDB" id="A0A8X6UVX9"/>
<evidence type="ECO:0000313" key="1">
    <source>
        <dbReference type="EMBL" id="GFU49810.1"/>
    </source>
</evidence>
<organism evidence="1 2">
    <name type="scientific">Nephila pilipes</name>
    <name type="common">Giant wood spider</name>
    <name type="synonym">Nephila maculata</name>
    <dbReference type="NCBI Taxonomy" id="299642"/>
    <lineage>
        <taxon>Eukaryota</taxon>
        <taxon>Metazoa</taxon>
        <taxon>Ecdysozoa</taxon>
        <taxon>Arthropoda</taxon>
        <taxon>Chelicerata</taxon>
        <taxon>Arachnida</taxon>
        <taxon>Araneae</taxon>
        <taxon>Araneomorphae</taxon>
        <taxon>Entelegynae</taxon>
        <taxon>Araneoidea</taxon>
        <taxon>Nephilidae</taxon>
        <taxon>Nephila</taxon>
    </lineage>
</organism>
<dbReference type="Proteomes" id="UP000887013">
    <property type="component" value="Unassembled WGS sequence"/>
</dbReference>